<dbReference type="PANTHER" id="PTHR30313">
    <property type="entry name" value="DNA PRIMASE"/>
    <property type="match status" value="1"/>
</dbReference>
<evidence type="ECO:0000256" key="13">
    <source>
        <dbReference type="PIRNR" id="PIRNR002811"/>
    </source>
</evidence>
<dbReference type="Pfam" id="PF13155">
    <property type="entry name" value="Toprim_2"/>
    <property type="match status" value="1"/>
</dbReference>
<dbReference type="SMART" id="SM00400">
    <property type="entry name" value="ZnF_CHCC"/>
    <property type="match status" value="1"/>
</dbReference>
<dbReference type="InterPro" id="IPR013264">
    <property type="entry name" value="DNAG_N"/>
</dbReference>
<evidence type="ECO:0000256" key="8">
    <source>
        <dbReference type="ARBA" id="ARBA00022833"/>
    </source>
</evidence>
<dbReference type="InterPro" id="IPR006171">
    <property type="entry name" value="TOPRIM_dom"/>
</dbReference>
<keyword evidence="17" id="KW-1185">Reference proteome</keyword>
<dbReference type="PROSITE" id="PS50880">
    <property type="entry name" value="TOPRIM"/>
    <property type="match status" value="1"/>
</dbReference>
<dbReference type="SUPFAM" id="SSF56731">
    <property type="entry name" value="DNA primase core"/>
    <property type="match status" value="1"/>
</dbReference>
<dbReference type="CDD" id="cd03364">
    <property type="entry name" value="TOPRIM_DnaG_primases"/>
    <property type="match status" value="1"/>
</dbReference>
<evidence type="ECO:0000256" key="6">
    <source>
        <dbReference type="ARBA" id="ARBA00022723"/>
    </source>
</evidence>
<dbReference type="InterPro" id="IPR050219">
    <property type="entry name" value="DnaG_primase"/>
</dbReference>
<keyword evidence="2 12" id="KW-0639">Primosome</keyword>
<name>A0ABS9NNB5_9NEIS</name>
<proteinExistence type="inferred from homology"/>
<dbReference type="Gene3D" id="3.90.580.10">
    <property type="entry name" value="Zinc finger, CHC2-type domain"/>
    <property type="match status" value="1"/>
</dbReference>
<sequence length="587" mass="65948">MIPTEFIDELLAKTDIVDVIDQYVPLKKSGANYMACCPFHKEKSPSFSVSPSKQFYHCFGCGAHGSAIGFVMEHQGLSFTEAVQQLADRVGMVVPRDKNAPRENPAERAERKKKQQTLEDTVRAAADFYAQQLKIRPEAQAYLQGRGLDADIIARYGLGYAPEGWTPLSQVFQPYPSPALAASGMVVHNEEQNRDYDRFRHRIMFPIRGIGGQIVGFGGRVLDDSKPKYLNSPDTPLFDKGKNLYGLYEARAAVQEAGRILVVEGYMDVVALAQFGIGYCVAALGTATTAEHVRLLMRQTDNIYFCFDGDAAGRKAAWRALENALPQLKDGKSLHFLFLPAEHDPDSYVREHGRERFEQLLLERSRPLSAYFWDALTEHSDLATQEGKAELVRRAAPLLTQISAPTLSYLLRQELSEKVGIDPANLAHLMGQAAPQRHVAAKSYRLPRETFRQPESLTLAQKQIRTLLFNPDWADGVAFPDYLVPEGDSACLAEMAALLHDNPKLDTARLLEKFRDSPYGSLLGYINRNSRQDAGSEDRSPEKRREFDECMLRLVQEMKNRQIEALKQKGSLNAEEKQLLLKLLSRR</sequence>
<keyword evidence="1 12" id="KW-0240">DNA-directed RNA polymerase</keyword>
<accession>A0ABS9NNB5</accession>
<comment type="subunit">
    <text evidence="12">Monomer. Interacts with DnaB.</text>
</comment>
<dbReference type="HAMAP" id="MF_00974">
    <property type="entry name" value="DNA_primase_DnaG"/>
    <property type="match status" value="1"/>
</dbReference>
<dbReference type="InterPro" id="IPR030846">
    <property type="entry name" value="DnaG_bac"/>
</dbReference>
<keyword evidence="9" id="KW-0460">Magnesium</keyword>
<evidence type="ECO:0000256" key="2">
    <source>
        <dbReference type="ARBA" id="ARBA00022515"/>
    </source>
</evidence>
<dbReference type="SUPFAM" id="SSF57783">
    <property type="entry name" value="Zinc beta-ribbon"/>
    <property type="match status" value="1"/>
</dbReference>
<dbReference type="PIRSF" id="PIRSF002811">
    <property type="entry name" value="DnaG"/>
    <property type="match status" value="1"/>
</dbReference>
<keyword evidence="3 12" id="KW-0808">Transferase</keyword>
<dbReference type="InterPro" id="IPR013173">
    <property type="entry name" value="DNA_primase_DnaG_DnaB-bd_dom"/>
</dbReference>
<dbReference type="InterPro" id="IPR002694">
    <property type="entry name" value="Znf_CHC2"/>
</dbReference>
<comment type="function">
    <text evidence="12 13">RNA polymerase that catalyzes the synthesis of short RNA molecules used as primers for DNA polymerase during DNA replication.</text>
</comment>
<keyword evidence="8 12" id="KW-0862">Zinc</keyword>
<dbReference type="Gene3D" id="1.10.860.10">
    <property type="entry name" value="DNAb Helicase, Chain A"/>
    <property type="match status" value="1"/>
</dbReference>
<evidence type="ECO:0000259" key="15">
    <source>
        <dbReference type="PROSITE" id="PS50880"/>
    </source>
</evidence>
<evidence type="ECO:0000256" key="7">
    <source>
        <dbReference type="ARBA" id="ARBA00022771"/>
    </source>
</evidence>
<dbReference type="InterPro" id="IPR016136">
    <property type="entry name" value="DNA_helicase_N/primase_C"/>
</dbReference>
<keyword evidence="10 12" id="KW-0238">DNA-binding</keyword>
<dbReference type="InterPro" id="IPR034151">
    <property type="entry name" value="TOPRIM_DnaG_bac"/>
</dbReference>
<evidence type="ECO:0000256" key="14">
    <source>
        <dbReference type="SAM" id="MobiDB-lite"/>
    </source>
</evidence>
<feature type="zinc finger region" description="CHC2-type" evidence="12">
    <location>
        <begin position="37"/>
        <end position="61"/>
    </location>
</feature>
<dbReference type="Pfam" id="PF01807">
    <property type="entry name" value="Zn_ribbon_DnaG"/>
    <property type="match status" value="1"/>
</dbReference>
<dbReference type="InterPro" id="IPR036977">
    <property type="entry name" value="DNA_primase_Znf_CHC2"/>
</dbReference>
<dbReference type="SMART" id="SM00766">
    <property type="entry name" value="DnaG_DnaB_bind"/>
    <property type="match status" value="1"/>
</dbReference>
<evidence type="ECO:0000256" key="1">
    <source>
        <dbReference type="ARBA" id="ARBA00022478"/>
    </source>
</evidence>
<gene>
    <name evidence="12 16" type="primary">dnaG</name>
    <name evidence="16" type="ORF">MB824_06125</name>
</gene>
<dbReference type="Gene3D" id="3.40.1360.10">
    <property type="match status" value="1"/>
</dbReference>
<evidence type="ECO:0000313" key="16">
    <source>
        <dbReference type="EMBL" id="MCG6504067.1"/>
    </source>
</evidence>
<dbReference type="SUPFAM" id="SSF117023">
    <property type="entry name" value="DNA primase DnaG, C-terminal domain"/>
    <property type="match status" value="1"/>
</dbReference>
<feature type="region of interest" description="Disordered" evidence="14">
    <location>
        <begin position="94"/>
        <end position="118"/>
    </location>
</feature>
<evidence type="ECO:0000256" key="10">
    <source>
        <dbReference type="ARBA" id="ARBA00023125"/>
    </source>
</evidence>
<evidence type="ECO:0000256" key="4">
    <source>
        <dbReference type="ARBA" id="ARBA00022695"/>
    </source>
</evidence>
<comment type="domain">
    <text evidence="12">Contains an N-terminal zinc-binding domain, a central core domain that contains the primase activity, and a C-terminal DnaB-binding domain.</text>
</comment>
<dbReference type="InterPro" id="IPR019475">
    <property type="entry name" value="DNA_primase_DnaB-bd"/>
</dbReference>
<keyword evidence="4 12" id="KW-0548">Nucleotidyltransferase</keyword>
<evidence type="ECO:0000256" key="3">
    <source>
        <dbReference type="ARBA" id="ARBA00022679"/>
    </source>
</evidence>
<evidence type="ECO:0000256" key="11">
    <source>
        <dbReference type="ARBA" id="ARBA00023163"/>
    </source>
</evidence>
<comment type="caution">
    <text evidence="16">The sequence shown here is derived from an EMBL/GenBank/DDBJ whole genome shotgun (WGS) entry which is preliminary data.</text>
</comment>
<reference evidence="16 17" key="1">
    <citation type="submission" date="2022-02" db="EMBL/GenBank/DDBJ databases">
        <title>Genome sequence data of Kingella unionensis sp. nov. strain CICC 24913 (CCUG 75125).</title>
        <authorList>
            <person name="Xiao M."/>
        </authorList>
    </citation>
    <scope>NUCLEOTIDE SEQUENCE [LARGE SCALE GENOMIC DNA]</scope>
    <source>
        <strain evidence="16 17">CICC 24913</strain>
    </source>
</reference>
<comment type="cofactor">
    <cofactor evidence="12 13">
        <name>Zn(2+)</name>
        <dbReference type="ChEBI" id="CHEBI:29105"/>
    </cofactor>
    <text evidence="12 13">Binds 1 zinc ion per monomer.</text>
</comment>
<keyword evidence="11 12" id="KW-0804">Transcription</keyword>
<feature type="compositionally biased region" description="Basic and acidic residues" evidence="14">
    <location>
        <begin position="95"/>
        <end position="118"/>
    </location>
</feature>
<evidence type="ECO:0000256" key="9">
    <source>
        <dbReference type="ARBA" id="ARBA00022842"/>
    </source>
</evidence>
<evidence type="ECO:0000256" key="5">
    <source>
        <dbReference type="ARBA" id="ARBA00022705"/>
    </source>
</evidence>
<dbReference type="Gene3D" id="1.20.50.20">
    <property type="entry name" value="DnaG, RNA polymerase domain, helical bundle"/>
    <property type="match status" value="1"/>
</dbReference>
<keyword evidence="5 12" id="KW-0235">DNA replication</keyword>
<feature type="domain" description="Toprim" evidence="15">
    <location>
        <begin position="258"/>
        <end position="340"/>
    </location>
</feature>
<dbReference type="Gene3D" id="3.90.980.10">
    <property type="entry name" value="DNA primase, catalytic core, N-terminal domain"/>
    <property type="match status" value="1"/>
</dbReference>
<comment type="catalytic activity">
    <reaction evidence="12">
        <text>ssDNA + n NTP = ssDNA/pppN(pN)n-1 hybrid + (n-1) diphosphate.</text>
        <dbReference type="EC" id="2.7.7.101"/>
    </reaction>
</comment>
<dbReference type="InterPro" id="IPR037068">
    <property type="entry name" value="DNA_primase_core_N_sf"/>
</dbReference>
<dbReference type="Pfam" id="PF08275">
    <property type="entry name" value="DNAG_N"/>
    <property type="match status" value="1"/>
</dbReference>
<dbReference type="PANTHER" id="PTHR30313:SF2">
    <property type="entry name" value="DNA PRIMASE"/>
    <property type="match status" value="1"/>
</dbReference>
<organism evidence="16 17">
    <name type="scientific">Kingella pumchi</name>
    <dbReference type="NCBI Taxonomy" id="2779506"/>
    <lineage>
        <taxon>Bacteria</taxon>
        <taxon>Pseudomonadati</taxon>
        <taxon>Pseudomonadota</taxon>
        <taxon>Betaproteobacteria</taxon>
        <taxon>Neisseriales</taxon>
        <taxon>Neisseriaceae</taxon>
        <taxon>Kingella</taxon>
    </lineage>
</organism>
<comment type="similarity">
    <text evidence="12 13">Belongs to the DnaG primase family.</text>
</comment>
<keyword evidence="7 12" id="KW-0863">Zinc-finger</keyword>
<dbReference type="NCBIfam" id="TIGR01391">
    <property type="entry name" value="dnaG"/>
    <property type="match status" value="1"/>
</dbReference>
<dbReference type="EMBL" id="JAKOOW010000024">
    <property type="protein sequence ID" value="MCG6504067.1"/>
    <property type="molecule type" value="Genomic_DNA"/>
</dbReference>
<dbReference type="RefSeq" id="WP_238746885.1">
    <property type="nucleotide sequence ID" value="NZ_JAKOOW010000024.1"/>
</dbReference>
<dbReference type="EC" id="2.7.7.101" evidence="12"/>
<dbReference type="SMART" id="SM00493">
    <property type="entry name" value="TOPRIM"/>
    <property type="match status" value="1"/>
</dbReference>
<protein>
    <recommendedName>
        <fullName evidence="12 13">DNA primase</fullName>
        <ecNumber evidence="12">2.7.7.101</ecNumber>
    </recommendedName>
</protein>
<evidence type="ECO:0000256" key="12">
    <source>
        <dbReference type="HAMAP-Rule" id="MF_00974"/>
    </source>
</evidence>
<dbReference type="Pfam" id="PF08278">
    <property type="entry name" value="DnaG_DnaB_bind"/>
    <property type="match status" value="1"/>
</dbReference>
<dbReference type="InterPro" id="IPR006295">
    <property type="entry name" value="DNA_primase_DnaG"/>
</dbReference>
<dbReference type="Pfam" id="PF10410">
    <property type="entry name" value="DnaB_bind"/>
    <property type="match status" value="1"/>
</dbReference>
<dbReference type="Proteomes" id="UP001298424">
    <property type="component" value="Unassembled WGS sequence"/>
</dbReference>
<keyword evidence="6 12" id="KW-0479">Metal-binding</keyword>
<evidence type="ECO:0000313" key="17">
    <source>
        <dbReference type="Proteomes" id="UP001298424"/>
    </source>
</evidence>